<accession>A0AB35WTC8</accession>
<dbReference type="InterPro" id="IPR006860">
    <property type="entry name" value="FecR"/>
</dbReference>
<organism evidence="3 4">
    <name type="scientific">Pseudomonas auratipiscis</name>
    <dbReference type="NCBI Taxonomy" id="3115853"/>
    <lineage>
        <taxon>Bacteria</taxon>
        <taxon>Pseudomonadati</taxon>
        <taxon>Pseudomonadota</taxon>
        <taxon>Gammaproteobacteria</taxon>
        <taxon>Pseudomonadales</taxon>
        <taxon>Pseudomonadaceae</taxon>
        <taxon>Pseudomonas</taxon>
    </lineage>
</organism>
<dbReference type="EMBL" id="JAZDQP010000006">
    <property type="protein sequence ID" value="MEE1866684.1"/>
    <property type="molecule type" value="Genomic_DNA"/>
</dbReference>
<dbReference type="GO" id="GO:0016989">
    <property type="term" value="F:sigma factor antagonist activity"/>
    <property type="evidence" value="ECO:0007669"/>
    <property type="project" value="TreeGrafter"/>
</dbReference>
<proteinExistence type="predicted"/>
<dbReference type="Gene3D" id="2.60.120.1440">
    <property type="match status" value="1"/>
</dbReference>
<dbReference type="Pfam" id="PF04773">
    <property type="entry name" value="FecR"/>
    <property type="match status" value="1"/>
</dbReference>
<sequence>MNNPAEQRLALRDAAQWHARLGAAPDCRSTQQQWQLWHQQNTLHQWAWQRLENLQAEFHGLPGPLARRAMGGSVQATRRTLLKGLVLGLGVSGLAWTGYRQTPIWLADQRTATGERRSLTLPDGTRLTLNTASAVDIRFDAEQRLIILRAGEILVQTAKDSRPFKVRSAHGEMRSLGTRFNVRQYEDRTALSVLEHAVAVRNAPGREEVRVESGMGLDFAAGALAAPHPIDTNQSAWSQGRLVIDDWRLDRTLAELQRYRPGVITCADEVAGLRLSGTYPLDDTDRALTVIAQALPVRIETRTRYWVSIKARK</sequence>
<comment type="caution">
    <text evidence="3">The sequence shown here is derived from an EMBL/GenBank/DDBJ whole genome shotgun (WGS) entry which is preliminary data.</text>
</comment>
<dbReference type="PANTHER" id="PTHR30273">
    <property type="entry name" value="PERIPLASMIC SIGNAL SENSOR AND SIGMA FACTOR ACTIVATOR FECR-RELATED"/>
    <property type="match status" value="1"/>
</dbReference>
<dbReference type="InterPro" id="IPR012373">
    <property type="entry name" value="Ferrdict_sens_TM"/>
</dbReference>
<evidence type="ECO:0000313" key="4">
    <source>
        <dbReference type="Proteomes" id="UP001307839"/>
    </source>
</evidence>
<dbReference type="PANTHER" id="PTHR30273:SF2">
    <property type="entry name" value="PROTEIN FECR"/>
    <property type="match status" value="1"/>
</dbReference>
<dbReference type="Pfam" id="PF16220">
    <property type="entry name" value="DUF4880"/>
    <property type="match status" value="1"/>
</dbReference>
<feature type="domain" description="FecR N-terminal" evidence="2">
    <location>
        <begin position="13"/>
        <end position="54"/>
    </location>
</feature>
<dbReference type="InterPro" id="IPR032623">
    <property type="entry name" value="FecR_N"/>
</dbReference>
<evidence type="ECO:0000259" key="1">
    <source>
        <dbReference type="Pfam" id="PF04773"/>
    </source>
</evidence>
<dbReference type="PIRSF" id="PIRSF018266">
    <property type="entry name" value="FecR"/>
    <property type="match status" value="1"/>
</dbReference>
<evidence type="ECO:0000259" key="2">
    <source>
        <dbReference type="Pfam" id="PF16220"/>
    </source>
</evidence>
<protein>
    <submittedName>
        <fullName evidence="3">FecR domain-containing protein</fullName>
    </submittedName>
</protein>
<reference evidence="3 4" key="1">
    <citation type="submission" date="2024-01" db="EMBL/GenBank/DDBJ databases">
        <title>Unpublished Manusciprt.</title>
        <authorList>
            <person name="Duman M."/>
            <person name="Valdes E.G."/>
            <person name="Ajmi N."/>
            <person name="Altun S."/>
            <person name="Saticioglu I.B."/>
        </authorList>
    </citation>
    <scope>NUCLEOTIDE SEQUENCE [LARGE SCALE GENOMIC DNA]</scope>
    <source>
        <strain evidence="3 4">120P</strain>
    </source>
</reference>
<evidence type="ECO:0000313" key="3">
    <source>
        <dbReference type="EMBL" id="MEE1866684.1"/>
    </source>
</evidence>
<name>A0AB35WTC8_9PSED</name>
<dbReference type="AlphaFoldDB" id="A0AB35WTC8"/>
<keyword evidence="4" id="KW-1185">Reference proteome</keyword>
<feature type="domain" description="FecR protein" evidence="1">
    <location>
        <begin position="110"/>
        <end position="198"/>
    </location>
</feature>
<gene>
    <name evidence="3" type="ORF">V0R53_09775</name>
</gene>
<dbReference type="RefSeq" id="WP_136475344.1">
    <property type="nucleotide sequence ID" value="NZ_JAZDCU010000009.1"/>
</dbReference>
<dbReference type="Proteomes" id="UP001307839">
    <property type="component" value="Unassembled WGS sequence"/>
</dbReference>